<feature type="signal peptide" evidence="2">
    <location>
        <begin position="1"/>
        <end position="23"/>
    </location>
</feature>
<dbReference type="SUPFAM" id="SSF53850">
    <property type="entry name" value="Periplasmic binding protein-like II"/>
    <property type="match status" value="1"/>
</dbReference>
<organism evidence="3 4">
    <name type="scientific">Pseudomonas oryzae</name>
    <dbReference type="NCBI Taxonomy" id="1392877"/>
    <lineage>
        <taxon>Bacteria</taxon>
        <taxon>Pseudomonadati</taxon>
        <taxon>Pseudomonadota</taxon>
        <taxon>Gammaproteobacteria</taxon>
        <taxon>Pseudomonadales</taxon>
        <taxon>Pseudomonadaceae</taxon>
        <taxon>Pseudomonas</taxon>
    </lineage>
</organism>
<dbReference type="CDD" id="cd07012">
    <property type="entry name" value="PBP2_Bug_TTT"/>
    <property type="match status" value="1"/>
</dbReference>
<evidence type="ECO:0000313" key="4">
    <source>
        <dbReference type="Proteomes" id="UP000243359"/>
    </source>
</evidence>
<accession>A0A1H1U807</accession>
<evidence type="ECO:0000256" key="1">
    <source>
        <dbReference type="ARBA" id="ARBA00006987"/>
    </source>
</evidence>
<comment type="similarity">
    <text evidence="1">Belongs to the UPF0065 (bug) family.</text>
</comment>
<dbReference type="PIRSF" id="PIRSF017082">
    <property type="entry name" value="YflP"/>
    <property type="match status" value="1"/>
</dbReference>
<dbReference type="Proteomes" id="UP000243359">
    <property type="component" value="Chromosome I"/>
</dbReference>
<gene>
    <name evidence="3" type="ORF">SAMN05216221_2373</name>
</gene>
<dbReference type="PANTHER" id="PTHR42928:SF3">
    <property type="entry name" value="UPF0065 PROTEIN YFLP"/>
    <property type="match status" value="1"/>
</dbReference>
<evidence type="ECO:0000256" key="2">
    <source>
        <dbReference type="SAM" id="SignalP"/>
    </source>
</evidence>
<name>A0A1H1U807_9PSED</name>
<dbReference type="STRING" id="1392877.SAMN05216221_2373"/>
<proteinExistence type="inferred from homology"/>
<dbReference type="Gene3D" id="3.40.190.150">
    <property type="entry name" value="Bordetella uptake gene, domain 1"/>
    <property type="match status" value="1"/>
</dbReference>
<feature type="chain" id="PRO_5009261904" evidence="2">
    <location>
        <begin position="24"/>
        <end position="325"/>
    </location>
</feature>
<evidence type="ECO:0000313" key="3">
    <source>
        <dbReference type="EMBL" id="SDS68481.1"/>
    </source>
</evidence>
<dbReference type="PANTHER" id="PTHR42928">
    <property type="entry name" value="TRICARBOXYLATE-BINDING PROTEIN"/>
    <property type="match status" value="1"/>
</dbReference>
<dbReference type="InterPro" id="IPR005064">
    <property type="entry name" value="BUG"/>
</dbReference>
<dbReference type="EMBL" id="LT629751">
    <property type="protein sequence ID" value="SDS68481.1"/>
    <property type="molecule type" value="Genomic_DNA"/>
</dbReference>
<keyword evidence="2" id="KW-0732">Signal</keyword>
<dbReference type="Pfam" id="PF03401">
    <property type="entry name" value="TctC"/>
    <property type="match status" value="1"/>
</dbReference>
<sequence length="325" mass="34472">MHTAITRIALAAAGLAFAGQLLAAEPKRPECIAPAKPGGGFDLTCKLAQSGLKDGGLLEAPMRVTYMPGGVGAVAYNAVVAQRPKDPGTITAFSSGSLLNLAQGKFGRYDENAVRWLAAIGTDYGAISVRADAPWQTLGELVEAVKQDPGSVVFGAGATIGGQDWMQTALIARAAGVDPQKLRYVAFEGGGETLTAMLGGHVQVTSSGLGEITPQLAAGKIRVLAVLSDERLPGKLASIPTAREQGFDISWPVIRGFYMGPEVKDEDYAWWKGQFDKMLASEDFAQLREQRDLFPLAMSGDELRAFVLKQVAQYKQLAGEFGLVQ</sequence>
<dbReference type="InterPro" id="IPR042100">
    <property type="entry name" value="Bug_dom1"/>
</dbReference>
<dbReference type="AlphaFoldDB" id="A0A1H1U807"/>
<dbReference type="OrthoDB" id="9780943at2"/>
<dbReference type="RefSeq" id="WP_090349132.1">
    <property type="nucleotide sequence ID" value="NZ_LT629751.1"/>
</dbReference>
<dbReference type="Gene3D" id="3.40.190.10">
    <property type="entry name" value="Periplasmic binding protein-like II"/>
    <property type="match status" value="1"/>
</dbReference>
<reference evidence="4" key="1">
    <citation type="submission" date="2016-10" db="EMBL/GenBank/DDBJ databases">
        <authorList>
            <person name="Varghese N."/>
            <person name="Submissions S."/>
        </authorList>
    </citation>
    <scope>NUCLEOTIDE SEQUENCE [LARGE SCALE GENOMIC DNA]</scope>
    <source>
        <strain evidence="4">KCTC 32247</strain>
    </source>
</reference>
<keyword evidence="4" id="KW-1185">Reference proteome</keyword>
<protein>
    <submittedName>
        <fullName evidence="3">Putative tricarboxylic transport membrane protein</fullName>
    </submittedName>
</protein>